<feature type="domain" description="Glycosyl transferase family 1" evidence="1">
    <location>
        <begin position="171"/>
        <end position="322"/>
    </location>
</feature>
<evidence type="ECO:0000313" key="3">
    <source>
        <dbReference type="Proteomes" id="UP000494218"/>
    </source>
</evidence>
<dbReference type="Proteomes" id="UP000494218">
    <property type="component" value="Unassembled WGS sequence"/>
</dbReference>
<dbReference type="PANTHER" id="PTHR12526:SF635">
    <property type="entry name" value="GLYCOSYL TRANSFERASE GROUP 1"/>
    <property type="match status" value="1"/>
</dbReference>
<dbReference type="RefSeq" id="WP_175031155.1">
    <property type="nucleotide sequence ID" value="NZ_CABVPW010000008.1"/>
</dbReference>
<proteinExistence type="predicted"/>
<dbReference type="GO" id="GO:0016757">
    <property type="term" value="F:glycosyltransferase activity"/>
    <property type="evidence" value="ECO:0007669"/>
    <property type="project" value="TreeGrafter"/>
</dbReference>
<dbReference type="CDD" id="cd03801">
    <property type="entry name" value="GT4_PimA-like"/>
    <property type="match status" value="1"/>
</dbReference>
<accession>A0A6P2JU11</accession>
<dbReference type="PANTHER" id="PTHR12526">
    <property type="entry name" value="GLYCOSYLTRANSFERASE"/>
    <property type="match status" value="1"/>
</dbReference>
<organism evidence="2 3">
    <name type="scientific">Burkholderia lata (strain ATCC 17760 / DSM 23089 / LMG 22485 / NCIMB 9086 / R18194 / 383)</name>
    <dbReference type="NCBI Taxonomy" id="482957"/>
    <lineage>
        <taxon>Bacteria</taxon>
        <taxon>Pseudomonadati</taxon>
        <taxon>Pseudomonadota</taxon>
        <taxon>Betaproteobacteria</taxon>
        <taxon>Burkholderiales</taxon>
        <taxon>Burkholderiaceae</taxon>
        <taxon>Burkholderia</taxon>
        <taxon>Burkholderia cepacia complex</taxon>
    </lineage>
</organism>
<sequence>MKIALCSSYTPFADGGDRDVMEWLKAALLKAGHQVELVYLPYSAAAESLLTQMASFRWVDLTSSADRIVCFQPPAYLISHPHKIIWSGCHIREFLDYLSNENGQLSVGEERQAIDDILCSLDAAAFNEAKAVFSHSKSAADCLRRFNGVNSEILYQPVSSPERFRHNGFGDEIVCMARLEQRQRQHLLIEAMRHTRTAVRLRLCGVSSGDKYLQHLEDLIASLGLQDRVRLENRWTDEGQRAELLSDCLAAAYIPSDGWTHGNPALEASHSSKPVLTTSDVGAGAELIEHDHNGLVVAPDPKALAAAMDQLYVDRNRTREMGLHAAARVNEMNISWSTVLTRLLA</sequence>
<evidence type="ECO:0000259" key="1">
    <source>
        <dbReference type="Pfam" id="PF00534"/>
    </source>
</evidence>
<gene>
    <name evidence="2" type="ORF">BLA23254_02056</name>
</gene>
<dbReference type="Pfam" id="PF00534">
    <property type="entry name" value="Glycos_transf_1"/>
    <property type="match status" value="1"/>
</dbReference>
<dbReference type="InterPro" id="IPR001296">
    <property type="entry name" value="Glyco_trans_1"/>
</dbReference>
<dbReference type="Gene3D" id="3.40.50.2000">
    <property type="entry name" value="Glycogen Phosphorylase B"/>
    <property type="match status" value="2"/>
</dbReference>
<evidence type="ECO:0000313" key="2">
    <source>
        <dbReference type="EMBL" id="VWB45729.1"/>
    </source>
</evidence>
<reference evidence="2 3" key="1">
    <citation type="submission" date="2019-09" db="EMBL/GenBank/DDBJ databases">
        <authorList>
            <person name="Depoorter E."/>
        </authorList>
    </citation>
    <scope>NUCLEOTIDE SEQUENCE [LARGE SCALE GENOMIC DNA]</scope>
    <source>
        <strain evidence="2">LMG 23254</strain>
    </source>
</reference>
<dbReference type="EMBL" id="CABVPW010000008">
    <property type="protein sequence ID" value="VWB45729.1"/>
    <property type="molecule type" value="Genomic_DNA"/>
</dbReference>
<name>A0A6P2JU11_BURL3</name>
<dbReference type="SUPFAM" id="SSF53756">
    <property type="entry name" value="UDP-Glycosyltransferase/glycogen phosphorylase"/>
    <property type="match status" value="1"/>
</dbReference>
<protein>
    <submittedName>
        <fullName evidence="2">Glycosyl transferase family 1</fullName>
    </submittedName>
</protein>
<dbReference type="AlphaFoldDB" id="A0A6P2JU11"/>
<keyword evidence="2" id="KW-0808">Transferase</keyword>